<evidence type="ECO:0000313" key="10">
    <source>
        <dbReference type="Proteomes" id="UP000472262"/>
    </source>
</evidence>
<reference evidence="9" key="2">
    <citation type="submission" date="2025-09" db="UniProtKB">
        <authorList>
            <consortium name="Ensembl"/>
        </authorList>
    </citation>
    <scope>IDENTIFICATION</scope>
</reference>
<evidence type="ECO:0000256" key="7">
    <source>
        <dbReference type="SAM" id="Phobius"/>
    </source>
</evidence>
<evidence type="ECO:0000259" key="8">
    <source>
        <dbReference type="PROSITE" id="PS50240"/>
    </source>
</evidence>
<protein>
    <submittedName>
        <fullName evidence="9">Transmembrane protease serine 13-like</fullName>
    </submittedName>
</protein>
<dbReference type="InterPro" id="IPR001254">
    <property type="entry name" value="Trypsin_dom"/>
</dbReference>
<dbReference type="InterPro" id="IPR001314">
    <property type="entry name" value="Peptidase_S1A"/>
</dbReference>
<proteinExistence type="predicted"/>
<dbReference type="Proteomes" id="UP000472262">
    <property type="component" value="Unassembled WGS sequence"/>
</dbReference>
<dbReference type="OMA" id="THYIIDR"/>
<dbReference type="SUPFAM" id="SSF50494">
    <property type="entry name" value="Trypsin-like serine proteases"/>
    <property type="match status" value="1"/>
</dbReference>
<keyword evidence="7" id="KW-0472">Membrane</keyword>
<dbReference type="PROSITE" id="PS00134">
    <property type="entry name" value="TRYPSIN_HIS"/>
    <property type="match status" value="1"/>
</dbReference>
<dbReference type="PANTHER" id="PTHR24252">
    <property type="entry name" value="ACROSIN-RELATED"/>
    <property type="match status" value="1"/>
</dbReference>
<reference evidence="9" key="1">
    <citation type="submission" date="2025-08" db="UniProtKB">
        <authorList>
            <consortium name="Ensembl"/>
        </authorList>
    </citation>
    <scope>IDENTIFICATION</scope>
</reference>
<dbReference type="FunCoup" id="A0A672RSL8">
    <property type="interactions" value="184"/>
</dbReference>
<keyword evidence="5" id="KW-0325">Glycoprotein</keyword>
<dbReference type="PRINTS" id="PR00722">
    <property type="entry name" value="CHYMOTRYPSIN"/>
</dbReference>
<dbReference type="InterPro" id="IPR009003">
    <property type="entry name" value="Peptidase_S1_PA"/>
</dbReference>
<sequence>MSFYRVSLSCSDDVIVVLCHQQVHDRKEIHSLGTGRVFLISLNGYSSMEHRQTESPPSYDSVVNHNTPPPSYPSLQTLSATQVQPYYIPQPIHQTPAPGVVQTIPTQRDQAPSHRNKRYCCGGSSGTAVIVVLVVIAVWMGVRYGPSLWAQKETETETCPPSSVDCDGKRDCSQGIDESRCVRFGTANELQVMTSKNKSFLPVCAQGWNKSIADQTCQQLGFIQSYEVGVLNTSSSAFQSLNSQFTNTIQASVHTSTSCPGQQTVSLKCSKCGKPPGSRIIGGNVAADGQWPWQASLHFQGSHSCGGTLVAPDFIITAAHCFPKETLGSQLPSNWRVYIGLVSQLQLPSPYNVKQIILHKNYDPATKNNDIALLKLSKPASNIQPVCLPVFGQMFPATKQCWTTGFGVTKQGADSSSTRLMEVAVNLIASAVCNSPTVYGGHITENMQCAGDLKGERDSCQGDSGGPLVCKVDDKWYLTGVTSWGDGCGKLNRPGVYSDVGQLLMWIYGKMQQERP</sequence>
<keyword evidence="10" id="KW-1185">Reference proteome</keyword>
<dbReference type="Pfam" id="PF00089">
    <property type="entry name" value="Trypsin"/>
    <property type="match status" value="1"/>
</dbReference>
<keyword evidence="1 6" id="KW-0645">Protease</keyword>
<evidence type="ECO:0000256" key="3">
    <source>
        <dbReference type="ARBA" id="ARBA00022825"/>
    </source>
</evidence>
<dbReference type="SUPFAM" id="SSF56487">
    <property type="entry name" value="SRCR-like"/>
    <property type="match status" value="1"/>
</dbReference>
<dbReference type="InterPro" id="IPR043504">
    <property type="entry name" value="Peptidase_S1_PA_chymotrypsin"/>
</dbReference>
<evidence type="ECO:0000256" key="2">
    <source>
        <dbReference type="ARBA" id="ARBA00022801"/>
    </source>
</evidence>
<dbReference type="AlphaFoldDB" id="A0A672RSL8"/>
<feature type="domain" description="Peptidase S1" evidence="8">
    <location>
        <begin position="280"/>
        <end position="512"/>
    </location>
</feature>
<dbReference type="InterPro" id="IPR001190">
    <property type="entry name" value="SRCR"/>
</dbReference>
<keyword evidence="3 6" id="KW-0720">Serine protease</keyword>
<dbReference type="Gene3D" id="3.10.250.10">
    <property type="entry name" value="SRCR-like domain"/>
    <property type="match status" value="1"/>
</dbReference>
<keyword evidence="4" id="KW-1015">Disulfide bond</keyword>
<dbReference type="InParanoid" id="A0A672RSL8"/>
<evidence type="ECO:0000313" key="9">
    <source>
        <dbReference type="Ensembl" id="ENSSGRP00000091699.1"/>
    </source>
</evidence>
<dbReference type="CDD" id="cd00190">
    <property type="entry name" value="Tryp_SPc"/>
    <property type="match status" value="1"/>
</dbReference>
<evidence type="ECO:0000256" key="5">
    <source>
        <dbReference type="ARBA" id="ARBA00023180"/>
    </source>
</evidence>
<dbReference type="SMART" id="SM00020">
    <property type="entry name" value="Tryp_SPc"/>
    <property type="match status" value="1"/>
</dbReference>
<dbReference type="InterPro" id="IPR018114">
    <property type="entry name" value="TRYPSIN_HIS"/>
</dbReference>
<dbReference type="PROSITE" id="PS00135">
    <property type="entry name" value="TRYPSIN_SER"/>
    <property type="match status" value="1"/>
</dbReference>
<dbReference type="GO" id="GO:0006508">
    <property type="term" value="P:proteolysis"/>
    <property type="evidence" value="ECO:0007669"/>
    <property type="project" value="UniProtKB-KW"/>
</dbReference>
<dbReference type="Gene3D" id="2.40.10.10">
    <property type="entry name" value="Trypsin-like serine proteases"/>
    <property type="match status" value="1"/>
</dbReference>
<accession>A0A672RSL8</accession>
<dbReference type="FunFam" id="2.40.10.10:FF:000003">
    <property type="entry name" value="Transmembrane serine protease 3"/>
    <property type="match status" value="1"/>
</dbReference>
<keyword evidence="2 6" id="KW-0378">Hydrolase</keyword>
<dbReference type="Pfam" id="PF15494">
    <property type="entry name" value="SRCR_2"/>
    <property type="match status" value="1"/>
</dbReference>
<evidence type="ECO:0000256" key="4">
    <source>
        <dbReference type="ARBA" id="ARBA00023157"/>
    </source>
</evidence>
<evidence type="ECO:0000256" key="1">
    <source>
        <dbReference type="ARBA" id="ARBA00022670"/>
    </source>
</evidence>
<dbReference type="InterPro" id="IPR033116">
    <property type="entry name" value="TRYPSIN_SER"/>
</dbReference>
<dbReference type="Ensembl" id="ENSSGRT00000097604.1">
    <property type="protein sequence ID" value="ENSSGRP00000091699.1"/>
    <property type="gene ID" value="ENSSGRG00000045967.1"/>
</dbReference>
<dbReference type="GO" id="GO:0004252">
    <property type="term" value="F:serine-type endopeptidase activity"/>
    <property type="evidence" value="ECO:0007669"/>
    <property type="project" value="InterPro"/>
</dbReference>
<evidence type="ECO:0000256" key="6">
    <source>
        <dbReference type="RuleBase" id="RU363034"/>
    </source>
</evidence>
<organism evidence="9 10">
    <name type="scientific">Sinocyclocheilus grahami</name>
    <name type="common">Dianchi golden-line fish</name>
    <name type="synonym">Barbus grahami</name>
    <dbReference type="NCBI Taxonomy" id="75366"/>
    <lineage>
        <taxon>Eukaryota</taxon>
        <taxon>Metazoa</taxon>
        <taxon>Chordata</taxon>
        <taxon>Craniata</taxon>
        <taxon>Vertebrata</taxon>
        <taxon>Euteleostomi</taxon>
        <taxon>Actinopterygii</taxon>
        <taxon>Neopterygii</taxon>
        <taxon>Teleostei</taxon>
        <taxon>Ostariophysi</taxon>
        <taxon>Cypriniformes</taxon>
        <taxon>Cyprinidae</taxon>
        <taxon>Cyprininae</taxon>
        <taxon>Sinocyclocheilus</taxon>
    </lineage>
</organism>
<dbReference type="GO" id="GO:0016020">
    <property type="term" value="C:membrane"/>
    <property type="evidence" value="ECO:0007669"/>
    <property type="project" value="InterPro"/>
</dbReference>
<dbReference type="InterPro" id="IPR036772">
    <property type="entry name" value="SRCR-like_dom_sf"/>
</dbReference>
<feature type="transmembrane region" description="Helical" evidence="7">
    <location>
        <begin position="119"/>
        <end position="142"/>
    </location>
</feature>
<keyword evidence="7" id="KW-1133">Transmembrane helix</keyword>
<gene>
    <name evidence="9" type="primary">tmprss13b</name>
</gene>
<keyword evidence="7" id="KW-0812">Transmembrane</keyword>
<dbReference type="PANTHER" id="PTHR24252:SF27">
    <property type="entry name" value="TRANSMEMBRANE PROTEASE SERINE 3-LIKE"/>
    <property type="match status" value="1"/>
</dbReference>
<dbReference type="PROSITE" id="PS50240">
    <property type="entry name" value="TRYPSIN_DOM"/>
    <property type="match status" value="1"/>
</dbReference>
<name>A0A672RSL8_SINGR</name>